<feature type="transmembrane region" description="Helical" evidence="2">
    <location>
        <begin position="146"/>
        <end position="165"/>
    </location>
</feature>
<feature type="region of interest" description="Disordered" evidence="1">
    <location>
        <begin position="212"/>
        <end position="235"/>
    </location>
</feature>
<feature type="transmembrane region" description="Helical" evidence="2">
    <location>
        <begin position="246"/>
        <end position="270"/>
    </location>
</feature>
<organism evidence="3 4">
    <name type="scientific">Alloscardovia omnicolens F0580</name>
    <dbReference type="NCBI Taxonomy" id="1321816"/>
    <lineage>
        <taxon>Bacteria</taxon>
        <taxon>Bacillati</taxon>
        <taxon>Actinomycetota</taxon>
        <taxon>Actinomycetes</taxon>
        <taxon>Bifidobacteriales</taxon>
        <taxon>Bifidobacteriaceae</taxon>
        <taxon>Alloscardovia</taxon>
    </lineage>
</organism>
<dbReference type="PATRIC" id="fig|1321816.3.peg.406"/>
<keyword evidence="2" id="KW-0472">Membrane</keyword>
<keyword evidence="2" id="KW-1133">Transmembrane helix</keyword>
<dbReference type="RefSeq" id="WP_021617613.1">
    <property type="nucleotide sequence ID" value="NZ_KE952643.1"/>
</dbReference>
<evidence type="ECO:0000313" key="3">
    <source>
        <dbReference type="EMBL" id="ERH31436.1"/>
    </source>
</evidence>
<gene>
    <name evidence="3" type="ORF">HMPREF9244_00471</name>
</gene>
<keyword evidence="4" id="KW-1185">Reference proteome</keyword>
<dbReference type="Proteomes" id="UP000016519">
    <property type="component" value="Unassembled WGS sequence"/>
</dbReference>
<dbReference type="AlphaFoldDB" id="U1RBN1"/>
<protein>
    <submittedName>
        <fullName evidence="3">Uncharacterized protein</fullName>
    </submittedName>
</protein>
<evidence type="ECO:0000313" key="4">
    <source>
        <dbReference type="Proteomes" id="UP000016519"/>
    </source>
</evidence>
<feature type="compositionally biased region" description="Polar residues" evidence="1">
    <location>
        <begin position="222"/>
        <end position="235"/>
    </location>
</feature>
<evidence type="ECO:0000256" key="1">
    <source>
        <dbReference type="SAM" id="MobiDB-lite"/>
    </source>
</evidence>
<dbReference type="EMBL" id="AWSI01000013">
    <property type="protein sequence ID" value="ERH31436.1"/>
    <property type="molecule type" value="Genomic_DNA"/>
</dbReference>
<feature type="transmembrane region" description="Helical" evidence="2">
    <location>
        <begin position="31"/>
        <end position="54"/>
    </location>
</feature>
<name>U1RBN1_9BIFI</name>
<accession>U1RBN1</accession>
<dbReference type="STRING" id="419015.HMPREF3214_01467"/>
<feature type="transmembrane region" description="Helical" evidence="2">
    <location>
        <begin position="93"/>
        <end position="110"/>
    </location>
</feature>
<comment type="caution">
    <text evidence="3">The sequence shown here is derived from an EMBL/GenBank/DDBJ whole genome shotgun (WGS) entry which is preliminary data.</text>
</comment>
<evidence type="ECO:0000256" key="2">
    <source>
        <dbReference type="SAM" id="Phobius"/>
    </source>
</evidence>
<feature type="transmembrane region" description="Helical" evidence="2">
    <location>
        <begin position="171"/>
        <end position="198"/>
    </location>
</feature>
<reference evidence="3 4" key="1">
    <citation type="submission" date="2013-08" db="EMBL/GenBank/DDBJ databases">
        <authorList>
            <person name="Weinstock G."/>
            <person name="Sodergren E."/>
            <person name="Wylie T."/>
            <person name="Fulton L."/>
            <person name="Fulton R."/>
            <person name="Fronick C."/>
            <person name="O'Laughlin M."/>
            <person name="Godfrey J."/>
            <person name="Miner T."/>
            <person name="Herter B."/>
            <person name="Appelbaum E."/>
            <person name="Cordes M."/>
            <person name="Lek S."/>
            <person name="Wollam A."/>
            <person name="Pepin K.H."/>
            <person name="Palsikar V.B."/>
            <person name="Mitreva M."/>
            <person name="Wilson R.K."/>
        </authorList>
    </citation>
    <scope>NUCLEOTIDE SEQUENCE [LARGE SCALE GENOMIC DNA]</scope>
    <source>
        <strain evidence="3 4">F0580</strain>
    </source>
</reference>
<dbReference type="HOGENOM" id="CLU_1025416_0_0_11"/>
<keyword evidence="2" id="KW-0812">Transmembrane</keyword>
<feature type="transmembrane region" description="Helical" evidence="2">
    <location>
        <begin position="116"/>
        <end position="134"/>
    </location>
</feature>
<feature type="transmembrane region" description="Helical" evidence="2">
    <location>
        <begin position="60"/>
        <end position="81"/>
    </location>
</feature>
<sequence length="271" mass="27829">MSKEQAAGVQGGNVGESGAARSVRVAGVRVAGVRVAGASAVVCALMFFLIASMWHVGGVLLYALPVFIVAVAGVAAWLFPAELYTPTPRASRIAAVAMSLAGVIAALIAAEQHFGAALFMLMSALIAGGFLFEMLRKERTQLIESLANIILMGTLGLASSGWMVARFARAAGLAISTTAFVAIIAFIVIGILCISLSVGAWSRDAVRASQAGGSGVKAPQAGEQSSDGKANEASQQTEEARNLSPVWGYAGLAAMLSGILPLMIFLISFIV</sequence>
<proteinExistence type="predicted"/>